<comment type="similarity">
    <text evidence="1">Belongs to the flavin monoamine oxidase family.</text>
</comment>
<proteinExistence type="inferred from homology"/>
<dbReference type="Gene3D" id="1.10.405.10">
    <property type="entry name" value="Guanine Nucleotide Dissociation Inhibitor, domain 1"/>
    <property type="match status" value="1"/>
</dbReference>
<dbReference type="PANTHER" id="PTHR43563">
    <property type="entry name" value="AMINE OXIDASE"/>
    <property type="match status" value="1"/>
</dbReference>
<dbReference type="InterPro" id="IPR006311">
    <property type="entry name" value="TAT_signal"/>
</dbReference>
<dbReference type="AlphaFoldDB" id="A0AB39PGJ3"/>
<accession>A0AB39PGJ3</accession>
<protein>
    <submittedName>
        <fullName evidence="3">Flavin monoamine oxidase family protein</fullName>
    </submittedName>
</protein>
<dbReference type="Gene3D" id="3.50.50.60">
    <property type="entry name" value="FAD/NAD(P)-binding domain"/>
    <property type="match status" value="1"/>
</dbReference>
<dbReference type="SUPFAM" id="SSF51905">
    <property type="entry name" value="FAD/NAD(P)-binding domain"/>
    <property type="match status" value="1"/>
</dbReference>
<dbReference type="Pfam" id="PF01593">
    <property type="entry name" value="Amino_oxidase"/>
    <property type="match status" value="1"/>
</dbReference>
<dbReference type="InterPro" id="IPR036188">
    <property type="entry name" value="FAD/NAD-bd_sf"/>
</dbReference>
<dbReference type="Gene3D" id="3.90.660.10">
    <property type="match status" value="1"/>
</dbReference>
<dbReference type="GO" id="GO:0016491">
    <property type="term" value="F:oxidoreductase activity"/>
    <property type="evidence" value="ECO:0007669"/>
    <property type="project" value="InterPro"/>
</dbReference>
<dbReference type="RefSeq" id="WP_369238773.1">
    <property type="nucleotide sequence ID" value="NZ_CP163435.1"/>
</dbReference>
<evidence type="ECO:0000259" key="2">
    <source>
        <dbReference type="Pfam" id="PF01593"/>
    </source>
</evidence>
<dbReference type="InterPro" id="IPR002937">
    <property type="entry name" value="Amino_oxidase"/>
</dbReference>
<dbReference type="PANTHER" id="PTHR43563:SF1">
    <property type="entry name" value="AMINE OXIDASE [FLAVIN-CONTAINING] B"/>
    <property type="match status" value="1"/>
</dbReference>
<evidence type="ECO:0000313" key="3">
    <source>
        <dbReference type="EMBL" id="XDQ29607.1"/>
    </source>
</evidence>
<dbReference type="InterPro" id="IPR050703">
    <property type="entry name" value="Flavin_MAO"/>
</dbReference>
<evidence type="ECO:0000256" key="1">
    <source>
        <dbReference type="ARBA" id="ARBA00005995"/>
    </source>
</evidence>
<sequence length="330" mass="35858">MSRTHTMHALRTLVADHAAAQRYGLPVEEARIRRRSLLKGAAALAATSTASVAAAAPSAGAASAPRIAVVGAGIAGLTAALTLHDAGYACTLYEANPDRVGGRMYSQRDHWAYGQTSEIGGELIDTSHKKMLELCRRFSLPTEDFLGGGPNGAEEVLWFNDEYYPRAQADEDFKAVYQALHQALQNSGEVFWNQTTATGTALDNMSLYDWIDSRVPGGHGSPLGRFFDVAYNVEYGADTADQSSLALVLLMGHQTNPGNFNVWGLSNERYHITGGNDQLPHAIADFLPDVRHPHDEPAARRPHGLLHQAQHAVLQPPLARHRLLARRLRG</sequence>
<dbReference type="PROSITE" id="PS51318">
    <property type="entry name" value="TAT"/>
    <property type="match status" value="1"/>
</dbReference>
<reference evidence="3" key="1">
    <citation type="submission" date="2024-07" db="EMBL/GenBank/DDBJ databases">
        <authorList>
            <person name="Yu S.T."/>
        </authorList>
    </citation>
    <scope>NUCLEOTIDE SEQUENCE</scope>
    <source>
        <strain evidence="3">R21</strain>
    </source>
</reference>
<gene>
    <name evidence="3" type="ORF">AB5J56_35070</name>
</gene>
<name>A0AB39PGJ3_9ACTN</name>
<organism evidence="3">
    <name type="scientific">Streptomyces sp. R21</name>
    <dbReference type="NCBI Taxonomy" id="3238627"/>
    <lineage>
        <taxon>Bacteria</taxon>
        <taxon>Bacillati</taxon>
        <taxon>Actinomycetota</taxon>
        <taxon>Actinomycetes</taxon>
        <taxon>Kitasatosporales</taxon>
        <taxon>Streptomycetaceae</taxon>
        <taxon>Streptomyces</taxon>
    </lineage>
</organism>
<feature type="domain" description="Amine oxidase" evidence="2">
    <location>
        <begin position="74"/>
        <end position="287"/>
    </location>
</feature>
<dbReference type="EMBL" id="CP163435">
    <property type="protein sequence ID" value="XDQ29607.1"/>
    <property type="molecule type" value="Genomic_DNA"/>
</dbReference>